<dbReference type="RefSeq" id="WP_290362873.1">
    <property type="nucleotide sequence ID" value="NZ_JAUFQU010000001.1"/>
</dbReference>
<sequence>MDTNLKFSQHYQDGNMAIRKDEIVAVDLAEDKYYASVLLRSGIWIRLNKSFNEVTRLLY</sequence>
<organism evidence="1 2">
    <name type="scientific">Paenimyroides ceti</name>
    <dbReference type="NCBI Taxonomy" id="395087"/>
    <lineage>
        <taxon>Bacteria</taxon>
        <taxon>Pseudomonadati</taxon>
        <taxon>Bacteroidota</taxon>
        <taxon>Flavobacteriia</taxon>
        <taxon>Flavobacteriales</taxon>
        <taxon>Flavobacteriaceae</taxon>
        <taxon>Paenimyroides</taxon>
    </lineage>
</organism>
<comment type="caution">
    <text evidence="1">The sequence shown here is derived from an EMBL/GenBank/DDBJ whole genome shotgun (WGS) entry which is preliminary data.</text>
</comment>
<evidence type="ECO:0008006" key="3">
    <source>
        <dbReference type="Google" id="ProtNLM"/>
    </source>
</evidence>
<gene>
    <name evidence="1" type="ORF">QW060_06710</name>
</gene>
<evidence type="ECO:0000313" key="1">
    <source>
        <dbReference type="EMBL" id="MDN3706821.1"/>
    </source>
</evidence>
<dbReference type="Proteomes" id="UP001242368">
    <property type="component" value="Unassembled WGS sequence"/>
</dbReference>
<reference evidence="2" key="1">
    <citation type="journal article" date="2019" name="Int. J. Syst. Evol. Microbiol.">
        <title>The Global Catalogue of Microorganisms (GCM) 10K type strain sequencing project: providing services to taxonomists for standard genome sequencing and annotation.</title>
        <authorList>
            <consortium name="The Broad Institute Genomics Platform"/>
            <consortium name="The Broad Institute Genome Sequencing Center for Infectious Disease"/>
            <person name="Wu L."/>
            <person name="Ma J."/>
        </authorList>
    </citation>
    <scope>NUCLEOTIDE SEQUENCE [LARGE SCALE GENOMIC DNA]</scope>
    <source>
        <strain evidence="2">CECT 7184</strain>
    </source>
</reference>
<protein>
    <recommendedName>
        <fullName evidence="3">Transposase</fullName>
    </recommendedName>
</protein>
<dbReference type="EMBL" id="JAUFQU010000001">
    <property type="protein sequence ID" value="MDN3706821.1"/>
    <property type="molecule type" value="Genomic_DNA"/>
</dbReference>
<name>A0ABT8CST4_9FLAO</name>
<accession>A0ABT8CST4</accession>
<keyword evidence="2" id="KW-1185">Reference proteome</keyword>
<evidence type="ECO:0000313" key="2">
    <source>
        <dbReference type="Proteomes" id="UP001242368"/>
    </source>
</evidence>
<proteinExistence type="predicted"/>